<proteinExistence type="predicted"/>
<gene>
    <name evidence="1" type="ORF">QPK29_028890</name>
</gene>
<accession>A0ACC7MMX8</accession>
<name>A0ACC7MMX8_9BURK</name>
<sequence>MSSTGQEAARRAASAAMSRRRICSHTTDYPLTPQRFQPGYEVHLSKPSLAVVHGAFGVGLALGAMLSRRS</sequence>
<evidence type="ECO:0000313" key="1">
    <source>
        <dbReference type="EMBL" id="MFJ1471756.1"/>
    </source>
</evidence>
<dbReference type="Proteomes" id="UP001168096">
    <property type="component" value="Unassembled WGS sequence"/>
</dbReference>
<keyword evidence="2" id="KW-1185">Reference proteome</keyword>
<organism evidence="1 2">
    <name type="scientific">Massilia orientalis</name>
    <dbReference type="NCBI Taxonomy" id="3050128"/>
    <lineage>
        <taxon>Bacteria</taxon>
        <taxon>Pseudomonadati</taxon>
        <taxon>Pseudomonadota</taxon>
        <taxon>Betaproteobacteria</taxon>
        <taxon>Burkholderiales</taxon>
        <taxon>Oxalobacteraceae</taxon>
        <taxon>Telluria group</taxon>
        <taxon>Massilia</taxon>
    </lineage>
</organism>
<reference evidence="1" key="1">
    <citation type="submission" date="2024-11" db="EMBL/GenBank/DDBJ databases">
        <title>Description of Massilia orientalis sp. nov., isolated from rhizosphere soil of Ageratina adenophora.</title>
        <authorList>
            <person name="Wang Y."/>
        </authorList>
    </citation>
    <scope>NUCLEOTIDE SEQUENCE</scope>
    <source>
        <strain evidence="1">YIM B02787</strain>
    </source>
</reference>
<evidence type="ECO:0000313" key="2">
    <source>
        <dbReference type="Proteomes" id="UP001168096"/>
    </source>
</evidence>
<protein>
    <submittedName>
        <fullName evidence="1">Uncharacterized protein</fullName>
    </submittedName>
</protein>
<dbReference type="EMBL" id="JASNRB020000027">
    <property type="protein sequence ID" value="MFJ1471756.1"/>
    <property type="molecule type" value="Genomic_DNA"/>
</dbReference>
<comment type="caution">
    <text evidence="1">The sequence shown here is derived from an EMBL/GenBank/DDBJ whole genome shotgun (WGS) entry which is preliminary data.</text>
</comment>